<reference evidence="19" key="2">
    <citation type="submission" date="2025-08" db="UniProtKB">
        <authorList>
            <consortium name="RefSeq"/>
        </authorList>
    </citation>
    <scope>IDENTIFICATION</scope>
    <source>
        <tissue evidence="19">Leaf</tissue>
    </source>
</reference>
<evidence type="ECO:0000313" key="18">
    <source>
        <dbReference type="Proteomes" id="UP000189701"/>
    </source>
</evidence>
<dbReference type="Pfam" id="PF13639">
    <property type="entry name" value="zf-RING_2"/>
    <property type="match status" value="1"/>
</dbReference>
<name>A0A1U7VJJ9_NICSY</name>
<evidence type="ECO:0000256" key="2">
    <source>
        <dbReference type="ARBA" id="ARBA00004167"/>
    </source>
</evidence>
<keyword evidence="11 16" id="KW-1133">Transmembrane helix</keyword>
<keyword evidence="18" id="KW-1185">Reference proteome</keyword>
<evidence type="ECO:0000256" key="11">
    <source>
        <dbReference type="ARBA" id="ARBA00022989"/>
    </source>
</evidence>
<dbReference type="RefSeq" id="XP_009765106.1">
    <property type="nucleotide sequence ID" value="XM_009766804.1"/>
</dbReference>
<dbReference type="SUPFAM" id="SSF57850">
    <property type="entry name" value="RING/U-box"/>
    <property type="match status" value="1"/>
</dbReference>
<dbReference type="Proteomes" id="UP000189701">
    <property type="component" value="Unplaced"/>
</dbReference>
<keyword evidence="9" id="KW-0833">Ubl conjugation pathway</keyword>
<evidence type="ECO:0000256" key="7">
    <source>
        <dbReference type="ARBA" id="ARBA00022723"/>
    </source>
</evidence>
<reference evidence="18" key="1">
    <citation type="journal article" date="2013" name="Genome Biol.">
        <title>Reference genomes and transcriptomes of Nicotiana sylvestris and Nicotiana tomentosiformis.</title>
        <authorList>
            <person name="Sierro N."/>
            <person name="Battey J.N."/>
            <person name="Ouadi S."/>
            <person name="Bovet L."/>
            <person name="Goepfert S."/>
            <person name="Bakaher N."/>
            <person name="Peitsch M.C."/>
            <person name="Ivanov N.V."/>
        </authorList>
    </citation>
    <scope>NUCLEOTIDE SEQUENCE [LARGE SCALE GENOMIC DNA]</scope>
</reference>
<dbReference type="InterPro" id="IPR001841">
    <property type="entry name" value="Znf_RING"/>
</dbReference>
<evidence type="ECO:0000256" key="3">
    <source>
        <dbReference type="ARBA" id="ARBA00004906"/>
    </source>
</evidence>
<evidence type="ECO:0000313" key="19">
    <source>
        <dbReference type="RefSeq" id="XP_009765106.1"/>
    </source>
</evidence>
<keyword evidence="12 16" id="KW-0472">Membrane</keyword>
<evidence type="ECO:0000256" key="8">
    <source>
        <dbReference type="ARBA" id="ARBA00022771"/>
    </source>
</evidence>
<evidence type="ECO:0000256" key="6">
    <source>
        <dbReference type="ARBA" id="ARBA00022692"/>
    </source>
</evidence>
<evidence type="ECO:0000256" key="5">
    <source>
        <dbReference type="ARBA" id="ARBA00022679"/>
    </source>
</evidence>
<organism evidence="18 19">
    <name type="scientific">Nicotiana sylvestris</name>
    <name type="common">Wood tobacco</name>
    <name type="synonym">South American tobacco</name>
    <dbReference type="NCBI Taxonomy" id="4096"/>
    <lineage>
        <taxon>Eukaryota</taxon>
        <taxon>Viridiplantae</taxon>
        <taxon>Streptophyta</taxon>
        <taxon>Embryophyta</taxon>
        <taxon>Tracheophyta</taxon>
        <taxon>Spermatophyta</taxon>
        <taxon>Magnoliopsida</taxon>
        <taxon>eudicotyledons</taxon>
        <taxon>Gunneridae</taxon>
        <taxon>Pentapetalae</taxon>
        <taxon>asterids</taxon>
        <taxon>lamiids</taxon>
        <taxon>Solanales</taxon>
        <taxon>Solanaceae</taxon>
        <taxon>Nicotianoideae</taxon>
        <taxon>Nicotianeae</taxon>
        <taxon>Nicotiana</taxon>
    </lineage>
</organism>
<evidence type="ECO:0000256" key="9">
    <source>
        <dbReference type="ARBA" id="ARBA00022786"/>
    </source>
</evidence>
<dbReference type="GO" id="GO:0061630">
    <property type="term" value="F:ubiquitin protein ligase activity"/>
    <property type="evidence" value="ECO:0007669"/>
    <property type="project" value="UniProtKB-EC"/>
</dbReference>
<feature type="region of interest" description="Disordered" evidence="15">
    <location>
        <begin position="190"/>
        <end position="209"/>
    </location>
</feature>
<evidence type="ECO:0000256" key="16">
    <source>
        <dbReference type="SAM" id="Phobius"/>
    </source>
</evidence>
<dbReference type="PANTHER" id="PTHR14155:SF521">
    <property type="entry name" value="RING-H2 FINGER PROTEIN ATL30"/>
    <property type="match status" value="1"/>
</dbReference>
<dbReference type="PANTHER" id="PTHR14155">
    <property type="entry name" value="RING FINGER DOMAIN-CONTAINING"/>
    <property type="match status" value="1"/>
</dbReference>
<comment type="subcellular location">
    <subcellularLocation>
        <location evidence="2">Membrane</location>
        <topology evidence="2">Single-pass membrane protein</topology>
    </subcellularLocation>
</comment>
<comment type="similarity">
    <text evidence="13">Belongs to the RING-type zinc finger family. ATL subfamily.</text>
</comment>
<keyword evidence="10" id="KW-0862">Zinc</keyword>
<gene>
    <name evidence="19" type="primary">LOC104216695</name>
</gene>
<dbReference type="InterPro" id="IPR013083">
    <property type="entry name" value="Znf_RING/FYVE/PHD"/>
</dbReference>
<dbReference type="PROSITE" id="PS50089">
    <property type="entry name" value="ZF_RING_2"/>
    <property type="match status" value="1"/>
</dbReference>
<evidence type="ECO:0000256" key="12">
    <source>
        <dbReference type="ARBA" id="ARBA00023136"/>
    </source>
</evidence>
<evidence type="ECO:0000256" key="15">
    <source>
        <dbReference type="SAM" id="MobiDB-lite"/>
    </source>
</evidence>
<dbReference type="InterPro" id="IPR053238">
    <property type="entry name" value="RING-H2_zinc_finger"/>
</dbReference>
<keyword evidence="7" id="KW-0479">Metal-binding</keyword>
<evidence type="ECO:0000256" key="14">
    <source>
        <dbReference type="PROSITE-ProRule" id="PRU00175"/>
    </source>
</evidence>
<evidence type="ECO:0000256" key="1">
    <source>
        <dbReference type="ARBA" id="ARBA00000900"/>
    </source>
</evidence>
<evidence type="ECO:0000256" key="13">
    <source>
        <dbReference type="ARBA" id="ARBA00024209"/>
    </source>
</evidence>
<comment type="catalytic activity">
    <reaction evidence="1">
        <text>S-ubiquitinyl-[E2 ubiquitin-conjugating enzyme]-L-cysteine + [acceptor protein]-L-lysine = [E2 ubiquitin-conjugating enzyme]-L-cysteine + N(6)-ubiquitinyl-[acceptor protein]-L-lysine.</text>
        <dbReference type="EC" id="2.3.2.27"/>
    </reaction>
</comment>
<comment type="pathway">
    <text evidence="3">Protein modification; protein ubiquitination.</text>
</comment>
<dbReference type="GO" id="GO:0008270">
    <property type="term" value="F:zinc ion binding"/>
    <property type="evidence" value="ECO:0007669"/>
    <property type="project" value="UniProtKB-KW"/>
</dbReference>
<dbReference type="SMART" id="SM00184">
    <property type="entry name" value="RING"/>
    <property type="match status" value="1"/>
</dbReference>
<dbReference type="EC" id="2.3.2.27" evidence="4"/>
<proteinExistence type="inferred from homology"/>
<evidence type="ECO:0000256" key="4">
    <source>
        <dbReference type="ARBA" id="ARBA00012483"/>
    </source>
</evidence>
<protein>
    <recommendedName>
        <fullName evidence="4">RING-type E3 ubiquitin transferase</fullName>
        <ecNumber evidence="4">2.3.2.27</ecNumber>
    </recommendedName>
</protein>
<feature type="region of interest" description="Disordered" evidence="15">
    <location>
        <begin position="272"/>
        <end position="292"/>
    </location>
</feature>
<keyword evidence="5" id="KW-0808">Transferase</keyword>
<accession>A0A1U7VJJ9</accession>
<keyword evidence="8 14" id="KW-0863">Zinc-finger</keyword>
<feature type="transmembrane region" description="Helical" evidence="16">
    <location>
        <begin position="20"/>
        <end position="46"/>
    </location>
</feature>
<dbReference type="OrthoDB" id="9984778at2759"/>
<dbReference type="Gene3D" id="3.30.40.10">
    <property type="entry name" value="Zinc/RING finger domain, C3HC4 (zinc finger)"/>
    <property type="match status" value="1"/>
</dbReference>
<keyword evidence="6 16" id="KW-0812">Transmembrane</keyword>
<dbReference type="AlphaFoldDB" id="A0A1U7VJJ9"/>
<evidence type="ECO:0000259" key="17">
    <source>
        <dbReference type="PROSITE" id="PS50089"/>
    </source>
</evidence>
<dbReference type="FunFam" id="3.30.40.10:FF:000187">
    <property type="entry name" value="E3 ubiquitin-protein ligase ATL6"/>
    <property type="match status" value="1"/>
</dbReference>
<evidence type="ECO:0000256" key="10">
    <source>
        <dbReference type="ARBA" id="ARBA00022833"/>
    </source>
</evidence>
<dbReference type="eggNOG" id="KOG0800">
    <property type="taxonomic scope" value="Eukaryota"/>
</dbReference>
<feature type="domain" description="RING-type" evidence="17">
    <location>
        <begin position="103"/>
        <end position="145"/>
    </location>
</feature>
<dbReference type="GO" id="GO:0016020">
    <property type="term" value="C:membrane"/>
    <property type="evidence" value="ECO:0007669"/>
    <property type="project" value="UniProtKB-SubCell"/>
</dbReference>
<sequence length="292" mass="32789">MSPSSVENSSSLTTYASPPITIIFTIILLGIFFVGFFSIFFCRCFMQNLLYTWHLRHSPTGTPIDPRISANIQGLDPLIIKSYPTFTYSSVKDYRRETYGLECAICLVEFDDNSLLRLVTSCNHVYHQDCIDLWLESHKTCPVCRASLDSPKMLQKRSHTMTNNVMHDINEDESLDEDTLSIVIQDDNKEESGCDGHGSGNSKTAACGTRESVDIRNKVEKFSRSHSTGHSIVRAREVEDRFTLRLPEHVRANIIKGHNSTKSCTTFGEYKSKTSTGNGGFGEVSESSNKVY</sequence>